<dbReference type="Gene3D" id="3.40.50.880">
    <property type="match status" value="1"/>
</dbReference>
<dbReference type="InterPro" id="IPR024712">
    <property type="entry name" value="Catalase_clade2"/>
</dbReference>
<dbReference type="InterPro" id="IPR018028">
    <property type="entry name" value="Catalase"/>
</dbReference>
<dbReference type="PROSITE" id="PS00437">
    <property type="entry name" value="CATALASE_1"/>
    <property type="match status" value="1"/>
</dbReference>
<keyword evidence="5 10" id="KW-0349">Heme</keyword>
<comment type="function">
    <text evidence="10">Decomposes hydrogen peroxide into water and oxygen; serves to protect cells from the toxic effects of hydrogen peroxide.</text>
</comment>
<evidence type="ECO:0000256" key="8">
    <source>
        <dbReference type="ARBA" id="ARBA00023004"/>
    </source>
</evidence>
<evidence type="ECO:0000256" key="11">
    <source>
        <dbReference type="RuleBase" id="RU000498"/>
    </source>
</evidence>
<dbReference type="SUPFAM" id="SSF52317">
    <property type="entry name" value="Class I glutamine amidotransferase-like"/>
    <property type="match status" value="1"/>
</dbReference>
<reference evidence="14" key="3">
    <citation type="journal article" date="2023" name="J. Biotechnol.">
        <title>Draft Genome Sequences of Endophytic Pseudomonas Strains, Isolated from the Interior of Brassicaceae Plants.</title>
        <authorList>
            <person name="Kaneko H."/>
            <person name="Furuya T."/>
        </authorList>
    </citation>
    <scope>NUCLEOTIDE SEQUENCE</scope>
    <source>
        <strain evidence="14">RS3R-1</strain>
    </source>
</reference>
<dbReference type="SMART" id="SM01060">
    <property type="entry name" value="Catalase"/>
    <property type="match status" value="1"/>
</dbReference>
<evidence type="ECO:0000256" key="12">
    <source>
        <dbReference type="SAM" id="MobiDB-lite"/>
    </source>
</evidence>
<dbReference type="InterPro" id="IPR020835">
    <property type="entry name" value="Catalase_sf"/>
</dbReference>
<keyword evidence="8 10" id="KW-0408">Iron</keyword>
<dbReference type="InterPro" id="IPR011614">
    <property type="entry name" value="Catalase_core"/>
</dbReference>
<evidence type="ECO:0000256" key="9">
    <source>
        <dbReference type="ARBA" id="ARBA00023324"/>
    </source>
</evidence>
<dbReference type="InterPro" id="IPR010582">
    <property type="entry name" value="Catalase_immune_responsive"/>
</dbReference>
<evidence type="ECO:0000256" key="3">
    <source>
        <dbReference type="ARBA" id="ARBA00012314"/>
    </source>
</evidence>
<reference evidence="14" key="2">
    <citation type="submission" date="2022-11" db="EMBL/GenBank/DDBJ databases">
        <title>Draft genome sequencing of Pseudomonas atacamensis RS3R1.</title>
        <authorList>
            <person name="Furuya T."/>
            <person name="Kaneko H."/>
        </authorList>
    </citation>
    <scope>NUCLEOTIDE SEQUENCE</scope>
    <source>
        <strain evidence="14">RS3R-1</strain>
    </source>
</reference>
<keyword evidence="4 10" id="KW-0575">Peroxidase</keyword>
<keyword evidence="9 10" id="KW-0376">Hydrogen peroxide</keyword>
<evidence type="ECO:0000256" key="5">
    <source>
        <dbReference type="ARBA" id="ARBA00022617"/>
    </source>
</evidence>
<dbReference type="PROSITE" id="PS51402">
    <property type="entry name" value="CATALASE_3"/>
    <property type="match status" value="1"/>
</dbReference>
<dbReference type="InterPro" id="IPR043156">
    <property type="entry name" value="Catalase_clade2_helical"/>
</dbReference>
<evidence type="ECO:0000256" key="2">
    <source>
        <dbReference type="ARBA" id="ARBA00010660"/>
    </source>
</evidence>
<dbReference type="InterPro" id="IPR041399">
    <property type="entry name" value="Catalase_large_C"/>
</dbReference>
<dbReference type="Gene3D" id="1.20.1370.20">
    <property type="match status" value="1"/>
</dbReference>
<gene>
    <name evidence="14" type="ORF">RS3R1_03660</name>
</gene>
<feature type="domain" description="Catalase core" evidence="13">
    <location>
        <begin position="44"/>
        <end position="432"/>
    </location>
</feature>
<comment type="cofactor">
    <cofactor evidence="1 10">
        <name>heme</name>
        <dbReference type="ChEBI" id="CHEBI:30413"/>
    </cofactor>
</comment>
<keyword evidence="15" id="KW-1185">Reference proteome</keyword>
<evidence type="ECO:0000256" key="1">
    <source>
        <dbReference type="ARBA" id="ARBA00001971"/>
    </source>
</evidence>
<comment type="catalytic activity">
    <reaction evidence="10 11">
        <text>2 H2O2 = O2 + 2 H2O</text>
        <dbReference type="Rhea" id="RHEA:20309"/>
        <dbReference type="ChEBI" id="CHEBI:15377"/>
        <dbReference type="ChEBI" id="CHEBI:15379"/>
        <dbReference type="ChEBI" id="CHEBI:16240"/>
        <dbReference type="EC" id="1.11.1.6"/>
    </reaction>
</comment>
<comment type="similarity">
    <text evidence="2">Belongs to the catalase family. HPII subfamily.</text>
</comment>
<protein>
    <recommendedName>
        <fullName evidence="3 10">Catalase</fullName>
        <ecNumber evidence="3 10">1.11.1.6</ecNumber>
    </recommendedName>
</protein>
<dbReference type="EMBL" id="BSCQ01000003">
    <property type="protein sequence ID" value="GLH41279.1"/>
    <property type="molecule type" value="Genomic_DNA"/>
</dbReference>
<feature type="region of interest" description="Disordered" evidence="12">
    <location>
        <begin position="420"/>
        <end position="444"/>
    </location>
</feature>
<evidence type="ECO:0000313" key="14">
    <source>
        <dbReference type="EMBL" id="GLH41279.1"/>
    </source>
</evidence>
<keyword evidence="7 10" id="KW-0560">Oxidoreductase</keyword>
<dbReference type="NCBIfam" id="NF008422">
    <property type="entry name" value="PRK11249.1"/>
    <property type="match status" value="1"/>
</dbReference>
<dbReference type="PANTHER" id="PTHR42821:SF1">
    <property type="entry name" value="CATALASE-B"/>
    <property type="match status" value="1"/>
</dbReference>
<dbReference type="PANTHER" id="PTHR42821">
    <property type="entry name" value="CATALASE"/>
    <property type="match status" value="1"/>
</dbReference>
<dbReference type="EC" id="1.11.1.6" evidence="3 10"/>
<comment type="caution">
    <text evidence="14">The sequence shown here is derived from an EMBL/GenBank/DDBJ whole genome shotgun (WGS) entry which is preliminary data.</text>
</comment>
<dbReference type="PRINTS" id="PR00067">
    <property type="entry name" value="CATALASE"/>
</dbReference>
<proteinExistence type="inferred from homology"/>
<accession>A0ABQ5PCP4</accession>
<dbReference type="RefSeq" id="WP_041476476.1">
    <property type="nucleotide sequence ID" value="NZ_BSCQ01000003.1"/>
</dbReference>
<dbReference type="CDD" id="cd03132">
    <property type="entry name" value="GATase1_catalase"/>
    <property type="match status" value="1"/>
</dbReference>
<reference evidence="14" key="1">
    <citation type="journal article" date="2021" name="Sci. Rep.">
        <title>An efficient direct screening system for microorganisms that activate plant immune responses based on plant-microbe interactions using cultured plant cells.</title>
        <authorList>
            <person name="Kurokawa M."/>
            <person name="Nakano M."/>
            <person name="Kitahata N."/>
            <person name="Kuchitsu K."/>
            <person name="Furuya T."/>
        </authorList>
    </citation>
    <scope>NUCLEOTIDE SEQUENCE</scope>
    <source>
        <strain evidence="14">RS3R-1</strain>
    </source>
</reference>
<dbReference type="InterPro" id="IPR002226">
    <property type="entry name" value="Catalase_haem_BS"/>
</dbReference>
<dbReference type="Gene3D" id="2.40.180.10">
    <property type="entry name" value="Catalase core domain"/>
    <property type="match status" value="1"/>
</dbReference>
<evidence type="ECO:0000256" key="6">
    <source>
        <dbReference type="ARBA" id="ARBA00022723"/>
    </source>
</evidence>
<sequence>MSIKKPAPAKSEMAGTDTPDRANTNAKLDSLEEFRSDATGQALRTNQGVKIADNQNTLKAGPRGPSLLEDFIMREKITHFDHERIPERIVHARGTGAHGFFQTYENHAALTKAGFLQDPGKKTPVFVRFSTVQGPRGSGDTVRDVRGFAVKFFTDEGNFDLVGNNMPVFFIQDAIKFPDFVHAVKPEPHNEIPTGGSAHDTFWDFVSLVPESAHMVIWAMSDRAIPKSLRSMQGFGVHTFRLINAEGKSRFVKFHWRPTAGTCSLVWDEAQKLAGKDTDYHRRDLWEAIEMGDYPEWELGVQIVEEENEHDFDFDILDPTKIIPEEIVPITPLGKMTLNRNPDNFFAETEQVAFCPGHIVPGIDFSNDPLLQGRLFSYTDTQISRLGGPNFHELPINRPVAPFHNGQRDAQHRTTIDKGRASYEPNSIDGGWPKETPPAAQDGGFESYPERIDAAKIRQRSESFSDHFSQARLFFNSMSDHEKEHIIAAYSFELGKVEREFIRAREVNEILANIDLTLAKRVAENLGLPAPAKGTVEVRKTSLEQSPALSQANLLPGNIKTRKVAILAANGVDAAAIDAMKKALEAEGAHAKLLGPTSAPVKTADGKALPVDASMEGMPSIAFDAVFVPGGAASITALSGDGVALHYLLEAYKHLKAIALHGEAKQLQDLLKLDADAGLLQGADVGALTKPFFAAIGEHRVWAREPKAKAIPA</sequence>
<name>A0ABQ5PCP4_9PSED</name>
<evidence type="ECO:0000259" key="13">
    <source>
        <dbReference type="SMART" id="SM01060"/>
    </source>
</evidence>
<feature type="region of interest" description="Disordered" evidence="12">
    <location>
        <begin position="1"/>
        <end position="24"/>
    </location>
</feature>
<dbReference type="InterPro" id="IPR024708">
    <property type="entry name" value="Catalase_AS"/>
</dbReference>
<dbReference type="SUPFAM" id="SSF56634">
    <property type="entry name" value="Heme-dependent catalase-like"/>
    <property type="match status" value="1"/>
</dbReference>
<evidence type="ECO:0000256" key="4">
    <source>
        <dbReference type="ARBA" id="ARBA00022559"/>
    </source>
</evidence>
<dbReference type="Pfam" id="PF06628">
    <property type="entry name" value="Catalase-rel"/>
    <property type="match status" value="1"/>
</dbReference>
<dbReference type="Proteomes" id="UP001145022">
    <property type="component" value="Unassembled WGS sequence"/>
</dbReference>
<dbReference type="PROSITE" id="PS00438">
    <property type="entry name" value="CATALASE_2"/>
    <property type="match status" value="1"/>
</dbReference>
<dbReference type="Pfam" id="PF18011">
    <property type="entry name" value="Catalase_C"/>
    <property type="match status" value="1"/>
</dbReference>
<evidence type="ECO:0000313" key="15">
    <source>
        <dbReference type="Proteomes" id="UP001145022"/>
    </source>
</evidence>
<dbReference type="Pfam" id="PF00199">
    <property type="entry name" value="Catalase"/>
    <property type="match status" value="1"/>
</dbReference>
<keyword evidence="6 10" id="KW-0479">Metal-binding</keyword>
<dbReference type="PIRSF" id="PIRSF038927">
    <property type="entry name" value="Catalase_clade2"/>
    <property type="match status" value="1"/>
</dbReference>
<evidence type="ECO:0000256" key="7">
    <source>
        <dbReference type="ARBA" id="ARBA00023002"/>
    </source>
</evidence>
<dbReference type="InterPro" id="IPR029062">
    <property type="entry name" value="Class_I_gatase-like"/>
</dbReference>
<organism evidence="14 15">
    <name type="scientific">Pseudomonas atacamensis</name>
    <dbReference type="NCBI Taxonomy" id="2565368"/>
    <lineage>
        <taxon>Bacteria</taxon>
        <taxon>Pseudomonadati</taxon>
        <taxon>Pseudomonadota</taxon>
        <taxon>Gammaproteobacteria</taxon>
        <taxon>Pseudomonadales</taxon>
        <taxon>Pseudomonadaceae</taxon>
        <taxon>Pseudomonas</taxon>
    </lineage>
</organism>
<evidence type="ECO:0000256" key="10">
    <source>
        <dbReference type="PIRNR" id="PIRNR038927"/>
    </source>
</evidence>
<dbReference type="CDD" id="cd08155">
    <property type="entry name" value="catalase_clade_2"/>
    <property type="match status" value="1"/>
</dbReference>